<dbReference type="Pfam" id="PF16661">
    <property type="entry name" value="Lactamase_B_6"/>
    <property type="match status" value="1"/>
</dbReference>
<keyword evidence="5" id="KW-1185">Reference proteome</keyword>
<dbReference type="Gene3D" id="3.40.50.10890">
    <property type="match status" value="1"/>
</dbReference>
<sequence length="535" mass="60940">MKIKFLGAARTVTGSCYILETAGHRFAIDCGMHQGNAEIEKRNWDVDLYEPEKIEFFLITHAHIDHSGLLPRLVQKGFRGPIYATSPTADLLRILLLDSAHIQEMEAQWKSRKRLRFGEKRVGPLYTQRDAQAVFPLLKTVSYDKPFEPFSGLKVNFSDAGHILGAAFLELWLKENGAPAKIVFSGDIGRPEQLLMEDPGIVGEADYLFLESTYGNRDHKNEKDSLNELAEAVAYSYKSREKMVIPAFAVERTQEMMYCLYLLSRDGRLPKDMPIYLDSPLAIQATEIFRRNAAFLDEETQELIKKGQDPLHLPQLRTTPTTEESMAINTSEGPAIILSASGMADAGRIRHHLRHNLWREGASIVFVGFQAQGTTGRKIIDGAKRVRILNEQVAVKARIFTIGGFSAHAGQSQLLEWLSHFRNGNLEVFLVHGEYEAQQVLAERIRERFGYKVIIPEYLEETLLKIGEEIQRVEFPEKAAPRIDWAYLIGDLEVRLAQLRQRQPQLEAKPWVEQTEVRDRILELNRDLMETISEI</sequence>
<evidence type="ECO:0000313" key="4">
    <source>
        <dbReference type="EMBL" id="SEM40897.1"/>
    </source>
</evidence>
<dbReference type="CDD" id="cd16295">
    <property type="entry name" value="TTHA0252-CPSF-like_MBL-fold"/>
    <property type="match status" value="1"/>
</dbReference>
<dbReference type="Pfam" id="PF10996">
    <property type="entry name" value="Beta-Casp"/>
    <property type="match status" value="1"/>
</dbReference>
<dbReference type="GO" id="GO:0016787">
    <property type="term" value="F:hydrolase activity"/>
    <property type="evidence" value="ECO:0007669"/>
    <property type="project" value="UniProtKB-KW"/>
</dbReference>
<evidence type="ECO:0000313" key="5">
    <source>
        <dbReference type="Proteomes" id="UP000198744"/>
    </source>
</evidence>
<dbReference type="InterPro" id="IPR001279">
    <property type="entry name" value="Metallo-B-lactamas"/>
</dbReference>
<feature type="domain" description="Beta-Casp" evidence="3">
    <location>
        <begin position="253"/>
        <end position="379"/>
    </location>
</feature>
<feature type="domain" description="Metallo-beta-lactamase" evidence="2">
    <location>
        <begin position="13"/>
        <end position="248"/>
    </location>
</feature>
<dbReference type="Gene3D" id="3.60.15.10">
    <property type="entry name" value="Ribonuclease Z/Hydroxyacylglutathione hydrolase-like"/>
    <property type="match status" value="1"/>
</dbReference>
<dbReference type="OrthoDB" id="9803916at2"/>
<organism evidence="4 5">
    <name type="scientific">Syntrophus gentianae</name>
    <dbReference type="NCBI Taxonomy" id="43775"/>
    <lineage>
        <taxon>Bacteria</taxon>
        <taxon>Pseudomonadati</taxon>
        <taxon>Thermodesulfobacteriota</taxon>
        <taxon>Syntrophia</taxon>
        <taxon>Syntrophales</taxon>
        <taxon>Syntrophaceae</taxon>
        <taxon>Syntrophus</taxon>
    </lineage>
</organism>
<dbReference type="PANTHER" id="PTHR11203:SF37">
    <property type="entry name" value="INTEGRATOR COMPLEX SUBUNIT 11"/>
    <property type="match status" value="1"/>
</dbReference>
<name>A0A1H7Y6E1_9BACT</name>
<dbReference type="InterPro" id="IPR011108">
    <property type="entry name" value="RMMBL"/>
</dbReference>
<gene>
    <name evidence="4" type="ORF">SAMN04489760_11419</name>
</gene>
<dbReference type="InterPro" id="IPR022712">
    <property type="entry name" value="Beta_Casp"/>
</dbReference>
<evidence type="ECO:0000256" key="1">
    <source>
        <dbReference type="ARBA" id="ARBA00022801"/>
    </source>
</evidence>
<dbReference type="SMART" id="SM00849">
    <property type="entry name" value="Lactamase_B"/>
    <property type="match status" value="1"/>
</dbReference>
<accession>A0A1H7Y6E1</accession>
<protein>
    <submittedName>
        <fullName evidence="4">Metallo-beta-lactamase family protein</fullName>
    </submittedName>
</protein>
<dbReference type="SMART" id="SM01027">
    <property type="entry name" value="Beta-Casp"/>
    <property type="match status" value="1"/>
</dbReference>
<evidence type="ECO:0000259" key="2">
    <source>
        <dbReference type="SMART" id="SM00849"/>
    </source>
</evidence>
<dbReference type="Proteomes" id="UP000198744">
    <property type="component" value="Unassembled WGS sequence"/>
</dbReference>
<dbReference type="InterPro" id="IPR036866">
    <property type="entry name" value="RibonucZ/Hydroxyglut_hydro"/>
</dbReference>
<dbReference type="AlphaFoldDB" id="A0A1H7Y6E1"/>
<keyword evidence="1" id="KW-0378">Hydrolase</keyword>
<dbReference type="SUPFAM" id="SSF56281">
    <property type="entry name" value="Metallo-hydrolase/oxidoreductase"/>
    <property type="match status" value="1"/>
</dbReference>
<dbReference type="Pfam" id="PF07521">
    <property type="entry name" value="RMMBL"/>
    <property type="match status" value="1"/>
</dbReference>
<dbReference type="EMBL" id="FOBS01000014">
    <property type="protein sequence ID" value="SEM40897.1"/>
    <property type="molecule type" value="Genomic_DNA"/>
</dbReference>
<proteinExistence type="predicted"/>
<dbReference type="GO" id="GO:0004521">
    <property type="term" value="F:RNA endonuclease activity"/>
    <property type="evidence" value="ECO:0007669"/>
    <property type="project" value="TreeGrafter"/>
</dbReference>
<dbReference type="InterPro" id="IPR050698">
    <property type="entry name" value="MBL"/>
</dbReference>
<dbReference type="PANTHER" id="PTHR11203">
    <property type="entry name" value="CLEAVAGE AND POLYADENYLATION SPECIFICITY FACTOR FAMILY MEMBER"/>
    <property type="match status" value="1"/>
</dbReference>
<dbReference type="STRING" id="43775.SAMN04489760_11419"/>
<dbReference type="RefSeq" id="WP_093883621.1">
    <property type="nucleotide sequence ID" value="NZ_FOBS01000014.1"/>
</dbReference>
<evidence type="ECO:0000259" key="3">
    <source>
        <dbReference type="SMART" id="SM01027"/>
    </source>
</evidence>
<reference evidence="4 5" key="1">
    <citation type="submission" date="2016-10" db="EMBL/GenBank/DDBJ databases">
        <authorList>
            <person name="de Groot N.N."/>
        </authorList>
    </citation>
    <scope>NUCLEOTIDE SEQUENCE [LARGE SCALE GENOMIC DNA]</scope>
    <source>
        <strain evidence="4 5">DSM 8423</strain>
    </source>
</reference>